<dbReference type="InterPro" id="IPR011009">
    <property type="entry name" value="Kinase-like_dom_sf"/>
</dbReference>
<dbReference type="GO" id="GO:0004672">
    <property type="term" value="F:protein kinase activity"/>
    <property type="evidence" value="ECO:0007669"/>
    <property type="project" value="InterPro"/>
</dbReference>
<organism evidence="4 5">
    <name type="scientific">Brotaphodocola catenula</name>
    <dbReference type="NCBI Taxonomy" id="2885361"/>
    <lineage>
        <taxon>Bacteria</taxon>
        <taxon>Bacillati</taxon>
        <taxon>Bacillota</taxon>
        <taxon>Clostridia</taxon>
        <taxon>Lachnospirales</taxon>
        <taxon>Lachnospiraceae</taxon>
        <taxon>Brotaphodocola</taxon>
    </lineage>
</organism>
<feature type="compositionally biased region" description="Low complexity" evidence="1">
    <location>
        <begin position="395"/>
        <end position="425"/>
    </location>
</feature>
<feature type="transmembrane region" description="Helical" evidence="2">
    <location>
        <begin position="443"/>
        <end position="463"/>
    </location>
</feature>
<dbReference type="Pfam" id="PF00069">
    <property type="entry name" value="Pkinase"/>
    <property type="match status" value="1"/>
</dbReference>
<dbReference type="RefSeq" id="WP_308450845.1">
    <property type="nucleotide sequence ID" value="NZ_JAJEPU010000008.1"/>
</dbReference>
<accession>A0AAE3ARR9</accession>
<name>A0AAE3ARR9_9FIRM</name>
<dbReference type="SUPFAM" id="SSF56112">
    <property type="entry name" value="Protein kinase-like (PK-like)"/>
    <property type="match status" value="1"/>
</dbReference>
<evidence type="ECO:0000259" key="3">
    <source>
        <dbReference type="PROSITE" id="PS50011"/>
    </source>
</evidence>
<proteinExistence type="predicted"/>
<sequence length="564" mass="61562">MAVYKSSSGKIYMLGKQLGDGGEGIVNEIQGENSKVAKIYRADRFKTDQDRFTMERKLKAMLDMNISVYVDGKLRLTWPLDILYENGSMVGFVMPKINSKYKIFDVQRVEMAEKIYPNYTWKYAVQFAYNLSVAVKYVHDKNIVIGDFNQNNISIDTSTGAVILIDCDSFDIRDPKSGEHFPCKVGLSEMLAPELQMVRNLANGTFTKETDNFSLAIHIFRLLMRNEDPFGGVITMSRSLSTVSANAPIINGECPYVRTVSGKEIPGRSPTLDMLPVNIQELFKKTFDYDASTALRRIKNRATATEWCNVLVVLATAEPNPNLQTCALNPHHVYPKYSSYCPWCRCENYQPPKSIASRAKQKSAVQNNSTINSTVNSAVNSQVTYTPPNPGTVNISSGTTGISGTSGTMGTTGTSGMTGTLGTTTNQQAGSGGNAKPRRKPTLFYLVLIAFGLAGGFVFGQPVCEVADLGFHMDIPLNACIAVLSIGGVIGSALIAYYFKDRYIYADNAIPWLFMGLVTLLVPLVVALAMALVMFIVAVILGILTVFVGIIIGIIVIVMIGSGS</sequence>
<evidence type="ECO:0000313" key="5">
    <source>
        <dbReference type="Proteomes" id="UP001198962"/>
    </source>
</evidence>
<feature type="transmembrane region" description="Helical" evidence="2">
    <location>
        <begin position="535"/>
        <end position="560"/>
    </location>
</feature>
<keyword evidence="2" id="KW-1133">Transmembrane helix</keyword>
<dbReference type="GO" id="GO:0005524">
    <property type="term" value="F:ATP binding"/>
    <property type="evidence" value="ECO:0007669"/>
    <property type="project" value="InterPro"/>
</dbReference>
<dbReference type="PROSITE" id="PS50011">
    <property type="entry name" value="PROTEIN_KINASE_DOM"/>
    <property type="match status" value="1"/>
</dbReference>
<feature type="transmembrane region" description="Helical" evidence="2">
    <location>
        <begin position="475"/>
        <end position="498"/>
    </location>
</feature>
<feature type="domain" description="Protein kinase" evidence="3">
    <location>
        <begin position="12"/>
        <end position="323"/>
    </location>
</feature>
<reference evidence="4" key="1">
    <citation type="submission" date="2021-10" db="EMBL/GenBank/DDBJ databases">
        <title>Anaerobic single-cell dispensing facilitates the cultivation of human gut bacteria.</title>
        <authorList>
            <person name="Afrizal A."/>
        </authorList>
    </citation>
    <scope>NUCLEOTIDE SEQUENCE</scope>
    <source>
        <strain evidence="4">CLA-AA-H274</strain>
    </source>
</reference>
<evidence type="ECO:0000256" key="1">
    <source>
        <dbReference type="SAM" id="MobiDB-lite"/>
    </source>
</evidence>
<dbReference type="Gene3D" id="1.10.510.10">
    <property type="entry name" value="Transferase(Phosphotransferase) domain 1"/>
    <property type="match status" value="1"/>
</dbReference>
<feature type="region of interest" description="Disordered" evidence="1">
    <location>
        <begin position="386"/>
        <end position="437"/>
    </location>
</feature>
<dbReference type="EMBL" id="JAJEPU010000008">
    <property type="protein sequence ID" value="MCC2164127.1"/>
    <property type="molecule type" value="Genomic_DNA"/>
</dbReference>
<protein>
    <recommendedName>
        <fullName evidence="3">Protein kinase domain-containing protein</fullName>
    </recommendedName>
</protein>
<evidence type="ECO:0000313" key="4">
    <source>
        <dbReference type="EMBL" id="MCC2164127.1"/>
    </source>
</evidence>
<comment type="caution">
    <text evidence="4">The sequence shown here is derived from an EMBL/GenBank/DDBJ whole genome shotgun (WGS) entry which is preliminary data.</text>
</comment>
<feature type="transmembrane region" description="Helical" evidence="2">
    <location>
        <begin position="510"/>
        <end position="529"/>
    </location>
</feature>
<gene>
    <name evidence="4" type="ORF">LKD32_04365</name>
</gene>
<dbReference type="Proteomes" id="UP001198962">
    <property type="component" value="Unassembled WGS sequence"/>
</dbReference>
<dbReference type="AlphaFoldDB" id="A0AAE3ARR9"/>
<keyword evidence="2" id="KW-0812">Transmembrane</keyword>
<dbReference type="InterPro" id="IPR000719">
    <property type="entry name" value="Prot_kinase_dom"/>
</dbReference>
<keyword evidence="2" id="KW-0472">Membrane</keyword>
<evidence type="ECO:0000256" key="2">
    <source>
        <dbReference type="SAM" id="Phobius"/>
    </source>
</evidence>
<keyword evidence="5" id="KW-1185">Reference proteome</keyword>